<dbReference type="GO" id="GO:0036373">
    <property type="term" value="F:L-fucose mutarotase activity"/>
    <property type="evidence" value="ECO:0007669"/>
    <property type="project" value="UniProtKB-EC"/>
</dbReference>
<dbReference type="InterPro" id="IPR050443">
    <property type="entry name" value="RbsD/FucU_mutarotase"/>
</dbReference>
<sequence>MLLNVPSILSPALLKVLSEMGHGDRLCIGDGNFPGASMAKAKNAVFLRADGHGVPALLDAILSVIPLDAYVEHPVLLMETMDCDKDLEIPIWDEYKSIIASHDARGAEAVGHVERFAFYEEAKNCYCILQSGESAIYANVILQKGVIK</sequence>
<comment type="catalytic activity">
    <reaction evidence="1">
        <text>beta-D-ribopyranose = beta-D-ribofuranose</text>
        <dbReference type="Rhea" id="RHEA:25432"/>
        <dbReference type="ChEBI" id="CHEBI:27476"/>
        <dbReference type="ChEBI" id="CHEBI:47002"/>
        <dbReference type="EC" id="5.4.99.62"/>
    </reaction>
</comment>
<keyword evidence="2 4" id="KW-0413">Isomerase</keyword>
<comment type="catalytic activity">
    <reaction evidence="3">
        <text>alpha-L-fucose = beta-L-fucose</text>
        <dbReference type="Rhea" id="RHEA:25580"/>
        <dbReference type="ChEBI" id="CHEBI:42548"/>
        <dbReference type="ChEBI" id="CHEBI:42589"/>
        <dbReference type="EC" id="5.1.3.29"/>
    </reaction>
</comment>
<dbReference type="GO" id="GO:0062193">
    <property type="term" value="F:D-ribose pyranase activity"/>
    <property type="evidence" value="ECO:0007669"/>
    <property type="project" value="UniProtKB-EC"/>
</dbReference>
<proteinExistence type="predicted"/>
<dbReference type="Pfam" id="PF05025">
    <property type="entry name" value="RbsD_FucU"/>
    <property type="match status" value="1"/>
</dbReference>
<dbReference type="Proteomes" id="UP000886874">
    <property type="component" value="Unassembled WGS sequence"/>
</dbReference>
<reference evidence="4" key="2">
    <citation type="journal article" date="2021" name="PeerJ">
        <title>Extensive microbial diversity within the chicken gut microbiome revealed by metagenomics and culture.</title>
        <authorList>
            <person name="Gilroy R."/>
            <person name="Ravi A."/>
            <person name="Getino M."/>
            <person name="Pursley I."/>
            <person name="Horton D.L."/>
            <person name="Alikhan N.F."/>
            <person name="Baker D."/>
            <person name="Gharbi K."/>
            <person name="Hall N."/>
            <person name="Watson M."/>
            <person name="Adriaenssens E.M."/>
            <person name="Foster-Nyarko E."/>
            <person name="Jarju S."/>
            <person name="Secka A."/>
            <person name="Antonio M."/>
            <person name="Oren A."/>
            <person name="Chaudhuri R.R."/>
            <person name="La Ragione R."/>
            <person name="Hildebrand F."/>
            <person name="Pallen M.J."/>
        </authorList>
    </citation>
    <scope>NUCLEOTIDE SEQUENCE</scope>
    <source>
        <strain evidence="4">ChiSjej2B20-13462</strain>
    </source>
</reference>
<dbReference type="AlphaFoldDB" id="A0A9D0Z650"/>
<dbReference type="PANTHER" id="PTHR31690">
    <property type="entry name" value="FUCOSE MUTAROTASE"/>
    <property type="match status" value="1"/>
</dbReference>
<evidence type="ECO:0000256" key="1">
    <source>
        <dbReference type="ARBA" id="ARBA00000223"/>
    </source>
</evidence>
<organism evidence="4 5">
    <name type="scientific">Candidatus Avoscillospira stercorigallinarum</name>
    <dbReference type="NCBI Taxonomy" id="2840708"/>
    <lineage>
        <taxon>Bacteria</taxon>
        <taxon>Bacillati</taxon>
        <taxon>Bacillota</taxon>
        <taxon>Clostridia</taxon>
        <taxon>Eubacteriales</taxon>
        <taxon>Oscillospiraceae</taxon>
        <taxon>Oscillospiraceae incertae sedis</taxon>
        <taxon>Candidatus Avoscillospira</taxon>
    </lineage>
</organism>
<reference evidence="4" key="1">
    <citation type="submission" date="2020-10" db="EMBL/GenBank/DDBJ databases">
        <authorList>
            <person name="Gilroy R."/>
        </authorList>
    </citation>
    <scope>NUCLEOTIDE SEQUENCE</scope>
    <source>
        <strain evidence="4">ChiSjej2B20-13462</strain>
    </source>
</reference>
<protein>
    <submittedName>
        <fullName evidence="4">Fucose isomerase</fullName>
    </submittedName>
</protein>
<comment type="caution">
    <text evidence="4">The sequence shown here is derived from an EMBL/GenBank/DDBJ whole genome shotgun (WGS) entry which is preliminary data.</text>
</comment>
<accession>A0A9D0Z650</accession>
<evidence type="ECO:0000313" key="4">
    <source>
        <dbReference type="EMBL" id="HIQ69837.1"/>
    </source>
</evidence>
<evidence type="ECO:0000256" key="2">
    <source>
        <dbReference type="ARBA" id="ARBA00023235"/>
    </source>
</evidence>
<dbReference type="EMBL" id="DVFN01000089">
    <property type="protein sequence ID" value="HIQ69837.1"/>
    <property type="molecule type" value="Genomic_DNA"/>
</dbReference>
<evidence type="ECO:0000313" key="5">
    <source>
        <dbReference type="Proteomes" id="UP000886874"/>
    </source>
</evidence>
<gene>
    <name evidence="4" type="ORF">IAA67_05875</name>
</gene>
<dbReference type="PANTHER" id="PTHR31690:SF4">
    <property type="entry name" value="FUCOSE MUTAROTASE"/>
    <property type="match status" value="1"/>
</dbReference>
<dbReference type="InterPro" id="IPR007721">
    <property type="entry name" value="RbsD_FucU"/>
</dbReference>
<dbReference type="SUPFAM" id="SSF102546">
    <property type="entry name" value="RbsD-like"/>
    <property type="match status" value="1"/>
</dbReference>
<name>A0A9D0Z650_9FIRM</name>
<dbReference type="GO" id="GO:0042806">
    <property type="term" value="F:fucose binding"/>
    <property type="evidence" value="ECO:0007669"/>
    <property type="project" value="TreeGrafter"/>
</dbReference>
<dbReference type="Gene3D" id="3.40.1650.10">
    <property type="entry name" value="RbsD-like domain"/>
    <property type="match status" value="1"/>
</dbReference>
<dbReference type="InterPro" id="IPR023750">
    <property type="entry name" value="RbsD-like_sf"/>
</dbReference>
<dbReference type="GO" id="GO:0006004">
    <property type="term" value="P:fucose metabolic process"/>
    <property type="evidence" value="ECO:0007669"/>
    <property type="project" value="TreeGrafter"/>
</dbReference>
<evidence type="ECO:0000256" key="3">
    <source>
        <dbReference type="ARBA" id="ARBA00036324"/>
    </source>
</evidence>